<feature type="transmembrane region" description="Helical" evidence="7">
    <location>
        <begin position="12"/>
        <end position="33"/>
    </location>
</feature>
<keyword evidence="6 7" id="KW-0472">Membrane</keyword>
<dbReference type="SUPFAM" id="SSF161098">
    <property type="entry name" value="MetI-like"/>
    <property type="match status" value="1"/>
</dbReference>
<evidence type="ECO:0000256" key="6">
    <source>
        <dbReference type="ARBA" id="ARBA00023136"/>
    </source>
</evidence>
<feature type="transmembrane region" description="Helical" evidence="7">
    <location>
        <begin position="241"/>
        <end position="262"/>
    </location>
</feature>
<protein>
    <submittedName>
        <fullName evidence="9">Carbohydrate ABC transporter permease</fullName>
    </submittedName>
</protein>
<keyword evidence="5 7" id="KW-1133">Transmembrane helix</keyword>
<dbReference type="CDD" id="cd06261">
    <property type="entry name" value="TM_PBP2"/>
    <property type="match status" value="1"/>
</dbReference>
<comment type="similarity">
    <text evidence="7">Belongs to the binding-protein-dependent transport system permease family.</text>
</comment>
<evidence type="ECO:0000256" key="2">
    <source>
        <dbReference type="ARBA" id="ARBA00022448"/>
    </source>
</evidence>
<comment type="caution">
    <text evidence="9">The sequence shown here is derived from an EMBL/GenBank/DDBJ whole genome shotgun (WGS) entry which is preliminary data.</text>
</comment>
<evidence type="ECO:0000256" key="5">
    <source>
        <dbReference type="ARBA" id="ARBA00022989"/>
    </source>
</evidence>
<reference evidence="9 10" key="1">
    <citation type="journal article" date="2024" name="Int. J. Mol. Sci.">
        <title>Exploration of Alicyclobacillus spp. Genome in Search of Antibiotic Resistance.</title>
        <authorList>
            <person name="Bucka-Kolendo J."/>
            <person name="Kiousi D.E."/>
            <person name="Dekowska A."/>
            <person name="Mikolajczuk-Szczyrba A."/>
            <person name="Karadedos D.M."/>
            <person name="Michael P."/>
            <person name="Galanis A."/>
            <person name="Sokolowska B."/>
        </authorList>
    </citation>
    <scope>NUCLEOTIDE SEQUENCE [LARGE SCALE GENOMIC DNA]</scope>
    <source>
        <strain evidence="9 10">KKP 3000</strain>
    </source>
</reference>
<dbReference type="Gene3D" id="1.10.3720.10">
    <property type="entry name" value="MetI-like"/>
    <property type="match status" value="1"/>
</dbReference>
<feature type="domain" description="ABC transmembrane type-1" evidence="8">
    <location>
        <begin position="71"/>
        <end position="262"/>
    </location>
</feature>
<dbReference type="Proteomes" id="UP001579974">
    <property type="component" value="Unassembled WGS sequence"/>
</dbReference>
<evidence type="ECO:0000313" key="10">
    <source>
        <dbReference type="Proteomes" id="UP001579974"/>
    </source>
</evidence>
<evidence type="ECO:0000256" key="7">
    <source>
        <dbReference type="RuleBase" id="RU363032"/>
    </source>
</evidence>
<sequence>MTRRRDLQIQWIKFVVLVVVTFILITPIIMIVVNSLKSNTEFMTSSSLLPHHVTLSNYLSLNQQVPFFTFLRNSGYVSVVSTLLAILVGSTGGYALSRFKFKWIKRYSMFLLLVQMFPVTLMLIPLFMIFKAMGIIGTEWPVIAVYVSLQLAFATWMSSGFFDSIPMDLEEAAWIDGCSRAGGIFRVVIRLAVPGLIAVAIFAFLLAWNDFFIATIFLHDTRLMTIPLGIQMFIQQYSAQWGSLMAASTLASLPVVILFLFIQRYIVKSTVAGAVKG</sequence>
<feature type="transmembrane region" description="Helical" evidence="7">
    <location>
        <begin position="109"/>
        <end position="130"/>
    </location>
</feature>
<organism evidence="9 10">
    <name type="scientific">Alicyclobacillus fastidiosus</name>
    <dbReference type="NCBI Taxonomy" id="392011"/>
    <lineage>
        <taxon>Bacteria</taxon>
        <taxon>Bacillati</taxon>
        <taxon>Bacillota</taxon>
        <taxon>Bacilli</taxon>
        <taxon>Bacillales</taxon>
        <taxon>Alicyclobacillaceae</taxon>
        <taxon>Alicyclobacillus</taxon>
    </lineage>
</organism>
<feature type="transmembrane region" description="Helical" evidence="7">
    <location>
        <begin position="142"/>
        <end position="162"/>
    </location>
</feature>
<feature type="transmembrane region" description="Helical" evidence="7">
    <location>
        <begin position="183"/>
        <end position="208"/>
    </location>
</feature>
<proteinExistence type="inferred from homology"/>
<keyword evidence="2 7" id="KW-0813">Transport</keyword>
<evidence type="ECO:0000256" key="4">
    <source>
        <dbReference type="ARBA" id="ARBA00022692"/>
    </source>
</evidence>
<evidence type="ECO:0000313" key="9">
    <source>
        <dbReference type="EMBL" id="MFB5190633.1"/>
    </source>
</evidence>
<keyword evidence="3" id="KW-1003">Cell membrane</keyword>
<dbReference type="RefSeq" id="WP_275476822.1">
    <property type="nucleotide sequence ID" value="NZ_CP162940.1"/>
</dbReference>
<evidence type="ECO:0000259" key="8">
    <source>
        <dbReference type="PROSITE" id="PS50928"/>
    </source>
</evidence>
<feature type="transmembrane region" description="Helical" evidence="7">
    <location>
        <begin position="76"/>
        <end position="97"/>
    </location>
</feature>
<dbReference type="EMBL" id="JBDXSU010000006">
    <property type="protein sequence ID" value="MFB5190633.1"/>
    <property type="molecule type" value="Genomic_DNA"/>
</dbReference>
<name>A0ABV5AED5_9BACL</name>
<keyword evidence="10" id="KW-1185">Reference proteome</keyword>
<dbReference type="InterPro" id="IPR000515">
    <property type="entry name" value="MetI-like"/>
</dbReference>
<evidence type="ECO:0000256" key="1">
    <source>
        <dbReference type="ARBA" id="ARBA00004651"/>
    </source>
</evidence>
<comment type="subcellular location">
    <subcellularLocation>
        <location evidence="1 7">Cell membrane</location>
        <topology evidence="1 7">Multi-pass membrane protein</topology>
    </subcellularLocation>
</comment>
<dbReference type="PROSITE" id="PS50928">
    <property type="entry name" value="ABC_TM1"/>
    <property type="match status" value="1"/>
</dbReference>
<gene>
    <name evidence="9" type="ORF">KKP3000_004104</name>
</gene>
<evidence type="ECO:0000256" key="3">
    <source>
        <dbReference type="ARBA" id="ARBA00022475"/>
    </source>
</evidence>
<dbReference type="PANTHER" id="PTHR32243">
    <property type="entry name" value="MALTOSE TRANSPORT SYSTEM PERMEASE-RELATED"/>
    <property type="match status" value="1"/>
</dbReference>
<dbReference type="InterPro" id="IPR035906">
    <property type="entry name" value="MetI-like_sf"/>
</dbReference>
<accession>A0ABV5AED5</accession>
<dbReference type="Pfam" id="PF00528">
    <property type="entry name" value="BPD_transp_1"/>
    <property type="match status" value="1"/>
</dbReference>
<dbReference type="PANTHER" id="PTHR32243:SF18">
    <property type="entry name" value="INNER MEMBRANE ABC TRANSPORTER PERMEASE PROTEIN YCJP"/>
    <property type="match status" value="1"/>
</dbReference>
<keyword evidence="4 7" id="KW-0812">Transmembrane</keyword>
<dbReference type="InterPro" id="IPR050901">
    <property type="entry name" value="BP-dep_ABC_trans_perm"/>
</dbReference>